<proteinExistence type="predicted"/>
<dbReference type="GO" id="GO:0016831">
    <property type="term" value="F:carboxy-lyase activity"/>
    <property type="evidence" value="ECO:0007669"/>
    <property type="project" value="InterPro"/>
</dbReference>
<keyword evidence="1" id="KW-0456">Lyase</keyword>
<evidence type="ECO:0000313" key="3">
    <source>
        <dbReference type="EMBL" id="SVA66995.1"/>
    </source>
</evidence>
<evidence type="ECO:0000256" key="1">
    <source>
        <dbReference type="ARBA" id="ARBA00023239"/>
    </source>
</evidence>
<dbReference type="EMBL" id="UINC01016010">
    <property type="protein sequence ID" value="SVA66995.1"/>
    <property type="molecule type" value="Genomic_DNA"/>
</dbReference>
<sequence length="281" mass="31303">MTIDCHTHILPPDIIRKKDQYLKKDATFETLFSSNSSVMVPVEALIDELDKSGISSAVVLGMGWQDTGLNSYVNDYILESASQNPFRLYPFTGINPASGEAGIKEAERCANLGSYGFGEIHPSFQKFDLSDKPIMENYMSILKSKNLPITIHCSEPVGHNYPGKGNVGLKTIVDFVLDFPENKIILGHWGGGLPFYELMPEIKLAFKNVYYDSAASPFLYNPNVFSIMARLVGTKKMLFGSDYPVINQDRVLIQLENSSLPESQKLDIKHTNIKKLISVSI</sequence>
<dbReference type="InterPro" id="IPR006680">
    <property type="entry name" value="Amidohydro-rel"/>
</dbReference>
<evidence type="ECO:0000259" key="2">
    <source>
        <dbReference type="Pfam" id="PF04909"/>
    </source>
</evidence>
<gene>
    <name evidence="3" type="ORF">METZ01_LOCUS119849</name>
</gene>
<organism evidence="3">
    <name type="scientific">marine metagenome</name>
    <dbReference type="NCBI Taxonomy" id="408172"/>
    <lineage>
        <taxon>unclassified sequences</taxon>
        <taxon>metagenomes</taxon>
        <taxon>ecological metagenomes</taxon>
    </lineage>
</organism>
<accession>A0A381XQH8</accession>
<feature type="domain" description="Amidohydrolase-related" evidence="2">
    <location>
        <begin position="3"/>
        <end position="275"/>
    </location>
</feature>
<dbReference type="Gene3D" id="3.20.20.140">
    <property type="entry name" value="Metal-dependent hydrolases"/>
    <property type="match status" value="1"/>
</dbReference>
<dbReference type="CDD" id="cd01292">
    <property type="entry name" value="metallo-dependent_hydrolases"/>
    <property type="match status" value="1"/>
</dbReference>
<dbReference type="Pfam" id="PF04909">
    <property type="entry name" value="Amidohydro_2"/>
    <property type="match status" value="1"/>
</dbReference>
<dbReference type="PANTHER" id="PTHR21240">
    <property type="entry name" value="2-AMINO-3-CARBOXYLMUCONATE-6-SEMIALDEHYDE DECARBOXYLASE"/>
    <property type="match status" value="1"/>
</dbReference>
<dbReference type="GO" id="GO:0016787">
    <property type="term" value="F:hydrolase activity"/>
    <property type="evidence" value="ECO:0007669"/>
    <property type="project" value="InterPro"/>
</dbReference>
<dbReference type="InterPro" id="IPR032466">
    <property type="entry name" value="Metal_Hydrolase"/>
</dbReference>
<name>A0A381XQH8_9ZZZZ</name>
<dbReference type="PANTHER" id="PTHR21240:SF28">
    <property type="entry name" value="ISO-OROTATE DECARBOXYLASE (EUROFUNG)"/>
    <property type="match status" value="1"/>
</dbReference>
<dbReference type="GO" id="GO:0005737">
    <property type="term" value="C:cytoplasm"/>
    <property type="evidence" value="ECO:0007669"/>
    <property type="project" value="TreeGrafter"/>
</dbReference>
<reference evidence="3" key="1">
    <citation type="submission" date="2018-05" db="EMBL/GenBank/DDBJ databases">
        <authorList>
            <person name="Lanie J.A."/>
            <person name="Ng W.-L."/>
            <person name="Kazmierczak K.M."/>
            <person name="Andrzejewski T.M."/>
            <person name="Davidsen T.M."/>
            <person name="Wayne K.J."/>
            <person name="Tettelin H."/>
            <person name="Glass J.I."/>
            <person name="Rusch D."/>
            <person name="Podicherti R."/>
            <person name="Tsui H.-C.T."/>
            <person name="Winkler M.E."/>
        </authorList>
    </citation>
    <scope>NUCLEOTIDE SEQUENCE</scope>
</reference>
<dbReference type="AlphaFoldDB" id="A0A381XQH8"/>
<dbReference type="GO" id="GO:0019748">
    <property type="term" value="P:secondary metabolic process"/>
    <property type="evidence" value="ECO:0007669"/>
    <property type="project" value="TreeGrafter"/>
</dbReference>
<dbReference type="InterPro" id="IPR032465">
    <property type="entry name" value="ACMSD"/>
</dbReference>
<protein>
    <recommendedName>
        <fullName evidence="2">Amidohydrolase-related domain-containing protein</fullName>
    </recommendedName>
</protein>
<dbReference type="SUPFAM" id="SSF51556">
    <property type="entry name" value="Metallo-dependent hydrolases"/>
    <property type="match status" value="1"/>
</dbReference>